<keyword evidence="3" id="KW-1185">Reference proteome</keyword>
<evidence type="ECO:0000259" key="1">
    <source>
        <dbReference type="PROSITE" id="PS51747"/>
    </source>
</evidence>
<dbReference type="InterPro" id="IPR002125">
    <property type="entry name" value="CMP_dCMP_dom"/>
</dbReference>
<protein>
    <recommendedName>
        <fullName evidence="1">CMP/dCMP-type deaminase domain-containing protein</fullName>
    </recommendedName>
</protein>
<organism evidence="2 3">
    <name type="scientific">Verticillium nonalfalfae</name>
    <dbReference type="NCBI Taxonomy" id="1051616"/>
    <lineage>
        <taxon>Eukaryota</taxon>
        <taxon>Fungi</taxon>
        <taxon>Dikarya</taxon>
        <taxon>Ascomycota</taxon>
        <taxon>Pezizomycotina</taxon>
        <taxon>Sordariomycetes</taxon>
        <taxon>Hypocreomycetidae</taxon>
        <taxon>Glomerellales</taxon>
        <taxon>Plectosphaerellaceae</taxon>
        <taxon>Verticillium</taxon>
    </lineage>
</organism>
<reference evidence="2 3" key="1">
    <citation type="submission" date="2018-10" db="EMBL/GenBank/DDBJ databases">
        <title>Genome sequence of Verticillium nonalfalfae VnAa140.</title>
        <authorList>
            <person name="Stajich J.E."/>
            <person name="Kasson M.T."/>
        </authorList>
    </citation>
    <scope>NUCLEOTIDE SEQUENCE [LARGE SCALE GENOMIC DNA]</scope>
    <source>
        <strain evidence="2 3">VnAa140</strain>
    </source>
</reference>
<dbReference type="PANTHER" id="PTHR11079">
    <property type="entry name" value="CYTOSINE DEAMINASE FAMILY MEMBER"/>
    <property type="match status" value="1"/>
</dbReference>
<evidence type="ECO:0000313" key="3">
    <source>
        <dbReference type="Proteomes" id="UP000267145"/>
    </source>
</evidence>
<sequence>MKQRVVFGVLVGLIRLGTGHRHDGHLRRLSTEQIPLVELPHSQKQINQDIRQYWVRQANEALSSPCPFAPFGTVIVNHTVSGKGDIVCTGENMSHQSGNPIMHGEMAAIANCSQILTDPTGPYNMTVAEALAAFSDLTIYTNAESCPMCASAIRWAGFREYVYGTSIDELVRRGWDQIRIASREVFAMSVDLPRQTALIGAVLTNETNPLFSWQFDHSAPCPPGCSRSTWQADSICSVV</sequence>
<dbReference type="InterPro" id="IPR016193">
    <property type="entry name" value="Cytidine_deaminase-like"/>
</dbReference>
<dbReference type="Pfam" id="PF00383">
    <property type="entry name" value="dCMP_cyt_deam_1"/>
    <property type="match status" value="1"/>
</dbReference>
<dbReference type="EMBL" id="RBVV01000005">
    <property type="protein sequence ID" value="RNJ60731.1"/>
    <property type="molecule type" value="Genomic_DNA"/>
</dbReference>
<dbReference type="Gene3D" id="3.40.140.10">
    <property type="entry name" value="Cytidine Deaminase, domain 2"/>
    <property type="match status" value="1"/>
</dbReference>
<proteinExistence type="predicted"/>
<dbReference type="SUPFAM" id="SSF53927">
    <property type="entry name" value="Cytidine deaminase-like"/>
    <property type="match status" value="1"/>
</dbReference>
<dbReference type="PANTHER" id="PTHR11079:SF203">
    <property type="entry name" value="CMP_DCMP-TYPE DEAMINASE DOMAIN-CONTAINING PROTEIN"/>
    <property type="match status" value="1"/>
</dbReference>
<dbReference type="GO" id="GO:0002100">
    <property type="term" value="P:tRNA wobble adenosine to inosine editing"/>
    <property type="evidence" value="ECO:0007669"/>
    <property type="project" value="TreeGrafter"/>
</dbReference>
<name>A0A3M9YL18_9PEZI</name>
<dbReference type="STRING" id="1051616.A0A3M9YL18"/>
<evidence type="ECO:0000313" key="2">
    <source>
        <dbReference type="EMBL" id="RNJ60731.1"/>
    </source>
</evidence>
<dbReference type="GeneID" id="39610491"/>
<dbReference type="GO" id="GO:0052717">
    <property type="term" value="F:tRNA-specific adenosine-34 deaminase activity"/>
    <property type="evidence" value="ECO:0007669"/>
    <property type="project" value="TreeGrafter"/>
</dbReference>
<gene>
    <name evidence="2" type="ORF">D7B24_006802</name>
</gene>
<dbReference type="PROSITE" id="PS51747">
    <property type="entry name" value="CYT_DCMP_DEAMINASES_2"/>
    <property type="match status" value="1"/>
</dbReference>
<dbReference type="CDD" id="cd01285">
    <property type="entry name" value="nucleoside_deaminase"/>
    <property type="match status" value="1"/>
</dbReference>
<comment type="caution">
    <text evidence="2">The sequence shown here is derived from an EMBL/GenBank/DDBJ whole genome shotgun (WGS) entry which is preliminary data.</text>
</comment>
<accession>A0A3M9YL18</accession>
<dbReference type="RefSeq" id="XP_028498889.1">
    <property type="nucleotide sequence ID" value="XM_028640923.1"/>
</dbReference>
<dbReference type="AlphaFoldDB" id="A0A3M9YL18"/>
<feature type="domain" description="CMP/dCMP-type deaminase" evidence="1">
    <location>
        <begin position="48"/>
        <end position="186"/>
    </location>
</feature>
<dbReference type="Proteomes" id="UP000267145">
    <property type="component" value="Unassembled WGS sequence"/>
</dbReference>